<dbReference type="Proteomes" id="UP000663829">
    <property type="component" value="Unassembled WGS sequence"/>
</dbReference>
<protein>
    <submittedName>
        <fullName evidence="1">Uncharacterized protein</fullName>
    </submittedName>
</protein>
<gene>
    <name evidence="1" type="ORF">GPM918_LOCUS36233</name>
    <name evidence="2" type="ORF">SRO942_LOCUS36963</name>
</gene>
<keyword evidence="3" id="KW-1185">Reference proteome</keyword>
<evidence type="ECO:0000313" key="1">
    <source>
        <dbReference type="EMBL" id="CAF1490534.1"/>
    </source>
</evidence>
<evidence type="ECO:0000313" key="3">
    <source>
        <dbReference type="Proteomes" id="UP000663829"/>
    </source>
</evidence>
<dbReference type="AlphaFoldDB" id="A0A815SJB1"/>
<dbReference type="EMBL" id="CAJOBC010087176">
    <property type="protein sequence ID" value="CAF4353613.1"/>
    <property type="molecule type" value="Genomic_DNA"/>
</dbReference>
<reference evidence="1" key="1">
    <citation type="submission" date="2021-02" db="EMBL/GenBank/DDBJ databases">
        <authorList>
            <person name="Nowell W R."/>
        </authorList>
    </citation>
    <scope>NUCLEOTIDE SEQUENCE</scope>
</reference>
<dbReference type="Proteomes" id="UP000681722">
    <property type="component" value="Unassembled WGS sequence"/>
</dbReference>
<proteinExistence type="predicted"/>
<organism evidence="1 3">
    <name type="scientific">Didymodactylos carnosus</name>
    <dbReference type="NCBI Taxonomy" id="1234261"/>
    <lineage>
        <taxon>Eukaryota</taxon>
        <taxon>Metazoa</taxon>
        <taxon>Spiralia</taxon>
        <taxon>Gnathifera</taxon>
        <taxon>Rotifera</taxon>
        <taxon>Eurotatoria</taxon>
        <taxon>Bdelloidea</taxon>
        <taxon>Philodinida</taxon>
        <taxon>Philodinidae</taxon>
        <taxon>Didymodactylos</taxon>
    </lineage>
</organism>
<evidence type="ECO:0000313" key="2">
    <source>
        <dbReference type="EMBL" id="CAF4353613.1"/>
    </source>
</evidence>
<accession>A0A815SJB1</accession>
<dbReference type="EMBL" id="CAJNOQ010021686">
    <property type="protein sequence ID" value="CAF1490534.1"/>
    <property type="molecule type" value="Genomic_DNA"/>
</dbReference>
<comment type="caution">
    <text evidence="1">The sequence shown here is derived from an EMBL/GenBank/DDBJ whole genome shotgun (WGS) entry which is preliminary data.</text>
</comment>
<name>A0A815SJB1_9BILA</name>
<sequence length="335" mass="39940">MRWLNDIFEHNCIITNLLDTFNKQTIAISQLASSKMFTGTIYLDDCECEQNEQISMASLFHSHNGQLNFDFNYIQSYFIRCYLLGHIKINYHDIHHQYIFNIERKQNLNDNKVYSIDNDLFLNILDNEQFEENINYLNNMILDKLYDGICILRQITLVIKDELKRDMIKIEKQKELSLMPIYTFSLKYGGEDINMLDIMYQCEIQKCHLCYSEYIRQLFENRIKRYEHLFIDTHDQLRVPIEDVSKDNLEKILETIMMEDIKTTILTITNLHNDLKQTEYHPFQQSSLSLITVCNSLCIDNPLLVFLTDDIKCENYMAICVLFIQLHTQLMQKLI</sequence>